<keyword evidence="4 10" id="KW-0812">Transmembrane</keyword>
<evidence type="ECO:0000256" key="3">
    <source>
        <dbReference type="ARBA" id="ARBA00022606"/>
    </source>
</evidence>
<proteinExistence type="inferred from homology"/>
<dbReference type="GO" id="GO:0005886">
    <property type="term" value="C:plasma membrane"/>
    <property type="evidence" value="ECO:0007669"/>
    <property type="project" value="UniProtKB-SubCell"/>
</dbReference>
<dbReference type="GO" id="GO:0005549">
    <property type="term" value="F:odorant binding"/>
    <property type="evidence" value="ECO:0007669"/>
    <property type="project" value="InterPro"/>
</dbReference>
<dbReference type="GeneID" id="108005153"/>
<evidence type="ECO:0000313" key="12">
    <source>
        <dbReference type="RefSeq" id="XP_016923816.3"/>
    </source>
</evidence>
<evidence type="ECO:0000256" key="7">
    <source>
        <dbReference type="ARBA" id="ARBA00023136"/>
    </source>
</evidence>
<keyword evidence="6 10" id="KW-1133">Transmembrane helix</keyword>
<evidence type="ECO:0000256" key="10">
    <source>
        <dbReference type="RuleBase" id="RU351113"/>
    </source>
</evidence>
<evidence type="ECO:0000256" key="6">
    <source>
        <dbReference type="ARBA" id="ARBA00022989"/>
    </source>
</evidence>
<dbReference type="Proteomes" id="UP001652628">
    <property type="component" value="Chromosome X"/>
</dbReference>
<dbReference type="Pfam" id="PF02949">
    <property type="entry name" value="7tm_6"/>
    <property type="match status" value="1"/>
</dbReference>
<evidence type="ECO:0000256" key="1">
    <source>
        <dbReference type="ARBA" id="ARBA00004651"/>
    </source>
</evidence>
<evidence type="ECO:0000256" key="5">
    <source>
        <dbReference type="ARBA" id="ARBA00022725"/>
    </source>
</evidence>
<organism evidence="11 12">
    <name type="scientific">Drosophila suzukii</name>
    <name type="common">Spotted-wing drosophila fruit fly</name>
    <dbReference type="NCBI Taxonomy" id="28584"/>
    <lineage>
        <taxon>Eukaryota</taxon>
        <taxon>Metazoa</taxon>
        <taxon>Ecdysozoa</taxon>
        <taxon>Arthropoda</taxon>
        <taxon>Hexapoda</taxon>
        <taxon>Insecta</taxon>
        <taxon>Pterygota</taxon>
        <taxon>Neoptera</taxon>
        <taxon>Endopterygota</taxon>
        <taxon>Diptera</taxon>
        <taxon>Brachycera</taxon>
        <taxon>Muscomorpha</taxon>
        <taxon>Ephydroidea</taxon>
        <taxon>Drosophilidae</taxon>
        <taxon>Drosophila</taxon>
        <taxon>Sophophora</taxon>
    </lineage>
</organism>
<reference evidence="12" key="1">
    <citation type="submission" date="2025-08" db="UniProtKB">
        <authorList>
            <consortium name="RefSeq"/>
        </authorList>
    </citation>
    <scope>IDENTIFICATION</scope>
</reference>
<gene>
    <name evidence="12" type="primary">LOC108005153</name>
</gene>
<evidence type="ECO:0000256" key="2">
    <source>
        <dbReference type="ARBA" id="ARBA00022475"/>
    </source>
</evidence>
<evidence type="ECO:0000256" key="9">
    <source>
        <dbReference type="ARBA" id="ARBA00023224"/>
    </source>
</evidence>
<sequence length="389" mass="44659">MEIQKVDSTRALVSHWRIFRLTGLHPPSKETLWGRHYRAYSIVWNVAFHFCMWLSFSVNFLLSKSLETFCESLCVALPHTLYMLKSFNVYLHRDEMLSSHRLLRHLDRRSCSPEETRIIDEGVAKAAFVFRVLKHCVMGVMFVGILYIVMASEPTLMYPSWIPWNWEDSTAAYLPTVTLHTFALMETAMVVLNLTTYPGTYLILVSAHTKALAWRVAKLGHDQQLPADRVQELLIGYIQDHQVILKLVRSLQKSLSMTCSLQFLSTACGQCTICYFLLFGQVGVMRFTNMLSLLVAFTTETLLLCSMAELLCQEGETLLAAVYSCNWVDQSVQFRRLHLQMLQRCQKPLVLVAGVIMPISMKTFLMMIKGAYTMLTLLNEMRKTTLESH</sequence>
<comment type="caution">
    <text evidence="10">Lacks conserved residue(s) required for the propagation of feature annotation.</text>
</comment>
<keyword evidence="3 10" id="KW-0716">Sensory transduction</keyword>
<feature type="transmembrane region" description="Helical" evidence="10">
    <location>
        <begin position="172"/>
        <end position="194"/>
    </location>
</feature>
<keyword evidence="7 10" id="KW-0472">Membrane</keyword>
<dbReference type="RefSeq" id="XP_016923816.3">
    <property type="nucleotide sequence ID" value="XM_017068327.4"/>
</dbReference>
<comment type="similarity">
    <text evidence="10">Belongs to the insect chemoreceptor superfamily. Heteromeric odorant receptor channel (TC 1.A.69) family.</text>
</comment>
<evidence type="ECO:0000256" key="4">
    <source>
        <dbReference type="ARBA" id="ARBA00022692"/>
    </source>
</evidence>
<comment type="subcellular location">
    <subcellularLocation>
        <location evidence="1 10">Cell membrane</location>
        <topology evidence="1 10">Multi-pass membrane protein</topology>
    </subcellularLocation>
</comment>
<evidence type="ECO:0000256" key="8">
    <source>
        <dbReference type="ARBA" id="ARBA00023170"/>
    </source>
</evidence>
<feature type="transmembrane region" description="Helical" evidence="10">
    <location>
        <begin position="132"/>
        <end position="152"/>
    </location>
</feature>
<dbReference type="GO" id="GO:0004984">
    <property type="term" value="F:olfactory receptor activity"/>
    <property type="evidence" value="ECO:0007669"/>
    <property type="project" value="InterPro"/>
</dbReference>
<dbReference type="PANTHER" id="PTHR21137:SF35">
    <property type="entry name" value="ODORANT RECEPTOR 19A-RELATED"/>
    <property type="match status" value="1"/>
</dbReference>
<evidence type="ECO:0000313" key="11">
    <source>
        <dbReference type="Proteomes" id="UP001652628"/>
    </source>
</evidence>
<dbReference type="PANTHER" id="PTHR21137">
    <property type="entry name" value="ODORANT RECEPTOR"/>
    <property type="match status" value="1"/>
</dbReference>
<dbReference type="InterPro" id="IPR004117">
    <property type="entry name" value="7tm6_olfct_rcpt"/>
</dbReference>
<accession>A0AB39YX90</accession>
<protein>
    <recommendedName>
        <fullName evidence="10">Odorant receptor</fullName>
    </recommendedName>
</protein>
<keyword evidence="8 10" id="KW-0675">Receptor</keyword>
<feature type="transmembrane region" description="Helical" evidence="10">
    <location>
        <begin position="349"/>
        <end position="372"/>
    </location>
</feature>
<keyword evidence="2" id="KW-1003">Cell membrane</keyword>
<dbReference type="GO" id="GO:0007165">
    <property type="term" value="P:signal transduction"/>
    <property type="evidence" value="ECO:0007669"/>
    <property type="project" value="UniProtKB-KW"/>
</dbReference>
<keyword evidence="11" id="KW-1185">Reference proteome</keyword>
<name>A0AB39YX90_DROSZ</name>
<dbReference type="AlphaFoldDB" id="A0AB39YX90"/>
<keyword evidence="9 10" id="KW-0807">Transducer</keyword>
<keyword evidence="5 10" id="KW-0552">Olfaction</keyword>